<evidence type="ECO:0000313" key="4">
    <source>
        <dbReference type="Proteomes" id="UP000239590"/>
    </source>
</evidence>
<evidence type="ECO:0000313" key="3">
    <source>
        <dbReference type="EMBL" id="PQA60549.1"/>
    </source>
</evidence>
<dbReference type="EMBL" id="PTRA01000001">
    <property type="protein sequence ID" value="PQA60549.1"/>
    <property type="molecule type" value="Genomic_DNA"/>
</dbReference>
<feature type="domain" description="Gfo/Idh/MocA-like oxidoreductase N-terminal" evidence="1">
    <location>
        <begin position="10"/>
        <end position="125"/>
    </location>
</feature>
<dbReference type="Pfam" id="PF01408">
    <property type="entry name" value="GFO_IDH_MocA"/>
    <property type="match status" value="1"/>
</dbReference>
<dbReference type="SUPFAM" id="SSF51735">
    <property type="entry name" value="NAD(P)-binding Rossmann-fold domains"/>
    <property type="match status" value="1"/>
</dbReference>
<proteinExistence type="predicted"/>
<dbReference type="RefSeq" id="WP_104712953.1">
    <property type="nucleotide sequence ID" value="NZ_PTRA01000001.1"/>
</dbReference>
<dbReference type="Pfam" id="PF22725">
    <property type="entry name" value="GFO_IDH_MocA_C3"/>
    <property type="match status" value="1"/>
</dbReference>
<gene>
    <name evidence="3" type="ORF">C5O19_13300</name>
</gene>
<dbReference type="Gene3D" id="3.30.360.10">
    <property type="entry name" value="Dihydrodipicolinate Reductase, domain 2"/>
    <property type="match status" value="1"/>
</dbReference>
<dbReference type="PANTHER" id="PTHR43377:SF1">
    <property type="entry name" value="BILIVERDIN REDUCTASE A"/>
    <property type="match status" value="1"/>
</dbReference>
<organism evidence="3 4">
    <name type="scientific">Siphonobacter curvatus</name>
    <dbReference type="NCBI Taxonomy" id="2094562"/>
    <lineage>
        <taxon>Bacteria</taxon>
        <taxon>Pseudomonadati</taxon>
        <taxon>Bacteroidota</taxon>
        <taxon>Cytophagia</taxon>
        <taxon>Cytophagales</taxon>
        <taxon>Cytophagaceae</taxon>
        <taxon>Siphonobacter</taxon>
    </lineage>
</organism>
<keyword evidence="4" id="KW-1185">Reference proteome</keyword>
<dbReference type="OrthoDB" id="9815825at2"/>
<dbReference type="Gene3D" id="3.40.50.720">
    <property type="entry name" value="NAD(P)-binding Rossmann-like Domain"/>
    <property type="match status" value="1"/>
</dbReference>
<evidence type="ECO:0000259" key="1">
    <source>
        <dbReference type="Pfam" id="PF01408"/>
    </source>
</evidence>
<dbReference type="InterPro" id="IPR036291">
    <property type="entry name" value="NAD(P)-bd_dom_sf"/>
</dbReference>
<dbReference type="Proteomes" id="UP000239590">
    <property type="component" value="Unassembled WGS sequence"/>
</dbReference>
<dbReference type="InterPro" id="IPR055170">
    <property type="entry name" value="GFO_IDH_MocA-like_dom"/>
</dbReference>
<reference evidence="4" key="1">
    <citation type="submission" date="2018-02" db="EMBL/GenBank/DDBJ databases">
        <title>Genome sequencing of Solimonas sp. HR-BB.</title>
        <authorList>
            <person name="Lee Y."/>
            <person name="Jeon C.O."/>
        </authorList>
    </citation>
    <scope>NUCLEOTIDE SEQUENCE [LARGE SCALE GENOMIC DNA]</scope>
    <source>
        <strain evidence="4">HR-U</strain>
    </source>
</reference>
<comment type="caution">
    <text evidence="3">The sequence shown here is derived from an EMBL/GenBank/DDBJ whole genome shotgun (WGS) entry which is preliminary data.</text>
</comment>
<dbReference type="GO" id="GO:0000166">
    <property type="term" value="F:nucleotide binding"/>
    <property type="evidence" value="ECO:0007669"/>
    <property type="project" value="InterPro"/>
</dbReference>
<name>A0A2S7IS89_9BACT</name>
<feature type="domain" description="GFO/IDH/MocA-like oxidoreductase" evidence="2">
    <location>
        <begin position="137"/>
        <end position="255"/>
    </location>
</feature>
<dbReference type="InterPro" id="IPR000683">
    <property type="entry name" value="Gfo/Idh/MocA-like_OxRdtase_N"/>
</dbReference>
<dbReference type="SUPFAM" id="SSF55347">
    <property type="entry name" value="Glyceraldehyde-3-phosphate dehydrogenase-like, C-terminal domain"/>
    <property type="match status" value="1"/>
</dbReference>
<dbReference type="AlphaFoldDB" id="A0A2S7IS89"/>
<protein>
    <submittedName>
        <fullName evidence="3">Dehydrogenase</fullName>
    </submittedName>
</protein>
<dbReference type="PANTHER" id="PTHR43377">
    <property type="entry name" value="BILIVERDIN REDUCTASE A"/>
    <property type="match status" value="1"/>
</dbReference>
<accession>A0A2S7IS89</accession>
<dbReference type="InterPro" id="IPR051450">
    <property type="entry name" value="Gfo/Idh/MocA_Oxidoreductases"/>
</dbReference>
<sequence length="372" mass="42613">MQSLPYETLRLGVIGMGGFGLFATQHFLQVPDTQLIAIAGTFREQAKQAARRFKADLLETPEELATRTDVDVIYLATPPSLHYEQAMLCLRNGKHVICEKPLALTPDQGREMLALAKERGLVIITNLMQRYNPMIGRVQQIIKRNLLGKPIHGFFENYASDEGLAPTHWFWNREISGGIFIEHAVHFFDLFEYWLGAGTVVAAQRVLRPESGIEEQVQAIVKYENDILVNFYHGFTQPGRLDRQELRIVFEHGDITLEEWVPTRLTLRGIVNEEQTQQLLDIFPGARLDISASYGGPDRQQRGRHKDIEAFQKIELHFGDQTNKQHLYGDLLRDFFTEQSDYLRGRVTKRKSTEENGLRSLELAYQASQMAQ</sequence>
<evidence type="ECO:0000259" key="2">
    <source>
        <dbReference type="Pfam" id="PF22725"/>
    </source>
</evidence>